<keyword evidence="2" id="KW-1185">Reference proteome</keyword>
<sequence>MEADEAMKALETHKKRRRDWRHPFEALDNAGGYIARRVEFLFQLVPEGEYTSILKGGLRLIYNTAKRKKEVREKILETLEGLGDTISYSKTEITFYSQDSQLREKAEELIMAILDFTRCCVAWLDKSSAVESFKAFFQQSRYGTEIDSVAQNIQTKSESFEKCAHICLQRRIQDIDRNVKWLKEPLIAFYALLYGFGKDIQAQLEELKLRAQTVNPTMNFSQPPAQPTISSQYLLDVSPTFQAGVQTALRSVPTSLGQEQIGLLLQDNNFTTWLKSLGSQFLIVHDESALQGNNSISTLSYLCALMSETLRNPGVIPLTFFCGLHLTGDDTLNGAKGMIRSILLQLLMAVGDVSISTPLDPTMIVQGIMMDDLKTLLSVVSMVLGCVNLGIVYCFIDGACWFGGDAKSEEMKGALSHLHQLVAQVGAVGGGLVLKVLATNPTPRQRRSWGLDAMDIHLEQRLLTGGHRSDIATMRNTIDPRSPGF</sequence>
<gene>
    <name evidence="1" type="ORF">F4821DRAFT_275234</name>
</gene>
<reference evidence="1 2" key="1">
    <citation type="journal article" date="2022" name="New Phytol.">
        <title>Ecological generalism drives hyperdiversity of secondary metabolite gene clusters in xylarialean endophytes.</title>
        <authorList>
            <person name="Franco M.E.E."/>
            <person name="Wisecaver J.H."/>
            <person name="Arnold A.E."/>
            <person name="Ju Y.M."/>
            <person name="Slot J.C."/>
            <person name="Ahrendt S."/>
            <person name="Moore L.P."/>
            <person name="Eastman K.E."/>
            <person name="Scott K."/>
            <person name="Konkel Z."/>
            <person name="Mondo S.J."/>
            <person name="Kuo A."/>
            <person name="Hayes R.D."/>
            <person name="Haridas S."/>
            <person name="Andreopoulos B."/>
            <person name="Riley R."/>
            <person name="LaButti K."/>
            <person name="Pangilinan J."/>
            <person name="Lipzen A."/>
            <person name="Amirebrahimi M."/>
            <person name="Yan J."/>
            <person name="Adam C."/>
            <person name="Keymanesh K."/>
            <person name="Ng V."/>
            <person name="Louie K."/>
            <person name="Northen T."/>
            <person name="Drula E."/>
            <person name="Henrissat B."/>
            <person name="Hsieh H.M."/>
            <person name="Youens-Clark K."/>
            <person name="Lutzoni F."/>
            <person name="Miadlikowska J."/>
            <person name="Eastwood D.C."/>
            <person name="Hamelin R.C."/>
            <person name="Grigoriev I.V."/>
            <person name="U'Ren J.M."/>
        </authorList>
    </citation>
    <scope>NUCLEOTIDE SEQUENCE [LARGE SCALE GENOMIC DNA]</scope>
    <source>
        <strain evidence="1 2">ER1909</strain>
    </source>
</reference>
<organism evidence="1 2">
    <name type="scientific">Hypoxylon rubiginosum</name>
    <dbReference type="NCBI Taxonomy" id="110542"/>
    <lineage>
        <taxon>Eukaryota</taxon>
        <taxon>Fungi</taxon>
        <taxon>Dikarya</taxon>
        <taxon>Ascomycota</taxon>
        <taxon>Pezizomycotina</taxon>
        <taxon>Sordariomycetes</taxon>
        <taxon>Xylariomycetidae</taxon>
        <taxon>Xylariales</taxon>
        <taxon>Hypoxylaceae</taxon>
        <taxon>Hypoxylon</taxon>
    </lineage>
</organism>
<comment type="caution">
    <text evidence="1">The sequence shown here is derived from an EMBL/GenBank/DDBJ whole genome shotgun (WGS) entry which is preliminary data.</text>
</comment>
<dbReference type="Proteomes" id="UP001497680">
    <property type="component" value="Unassembled WGS sequence"/>
</dbReference>
<dbReference type="EMBL" id="MU394408">
    <property type="protein sequence ID" value="KAI6081092.1"/>
    <property type="molecule type" value="Genomic_DNA"/>
</dbReference>
<evidence type="ECO:0000313" key="1">
    <source>
        <dbReference type="EMBL" id="KAI6081092.1"/>
    </source>
</evidence>
<accession>A0ACC0CKV7</accession>
<protein>
    <submittedName>
        <fullName evidence="1">Uncharacterized protein</fullName>
    </submittedName>
</protein>
<name>A0ACC0CKV7_9PEZI</name>
<proteinExistence type="predicted"/>
<evidence type="ECO:0000313" key="2">
    <source>
        <dbReference type="Proteomes" id="UP001497680"/>
    </source>
</evidence>